<feature type="transmembrane region" description="Helical" evidence="1">
    <location>
        <begin position="43"/>
        <end position="64"/>
    </location>
</feature>
<feature type="non-terminal residue" evidence="2">
    <location>
        <position position="1"/>
    </location>
</feature>
<gene>
    <name evidence="2" type="ORF">C2G38_2126617</name>
</gene>
<keyword evidence="1" id="KW-1133">Transmembrane helix</keyword>
<name>A0A397TVH3_9GLOM</name>
<protein>
    <submittedName>
        <fullName evidence="2">Uncharacterized protein</fullName>
    </submittedName>
</protein>
<sequence length="80" mass="9015">LKSKKFEALSSAILRLGLIIPNFILSILFVVDDSNDVQELRLPSILVLNVPLFINSFIVTILFIRELKILLLVKILKVGL</sequence>
<keyword evidence="3" id="KW-1185">Reference proteome</keyword>
<evidence type="ECO:0000256" key="1">
    <source>
        <dbReference type="SAM" id="Phobius"/>
    </source>
</evidence>
<accession>A0A397TVH3</accession>
<organism evidence="2 3">
    <name type="scientific">Gigaspora rosea</name>
    <dbReference type="NCBI Taxonomy" id="44941"/>
    <lineage>
        <taxon>Eukaryota</taxon>
        <taxon>Fungi</taxon>
        <taxon>Fungi incertae sedis</taxon>
        <taxon>Mucoromycota</taxon>
        <taxon>Glomeromycotina</taxon>
        <taxon>Glomeromycetes</taxon>
        <taxon>Diversisporales</taxon>
        <taxon>Gigasporaceae</taxon>
        <taxon>Gigaspora</taxon>
    </lineage>
</organism>
<comment type="caution">
    <text evidence="2">The sequence shown here is derived from an EMBL/GenBank/DDBJ whole genome shotgun (WGS) entry which is preliminary data.</text>
</comment>
<reference evidence="2 3" key="1">
    <citation type="submission" date="2018-06" db="EMBL/GenBank/DDBJ databases">
        <title>Comparative genomics reveals the genomic features of Rhizophagus irregularis, R. cerebriforme, R. diaphanum and Gigaspora rosea, and their symbiotic lifestyle signature.</title>
        <authorList>
            <person name="Morin E."/>
            <person name="San Clemente H."/>
            <person name="Chen E.C.H."/>
            <person name="De La Providencia I."/>
            <person name="Hainaut M."/>
            <person name="Kuo A."/>
            <person name="Kohler A."/>
            <person name="Murat C."/>
            <person name="Tang N."/>
            <person name="Roy S."/>
            <person name="Loubradou J."/>
            <person name="Henrissat B."/>
            <person name="Grigoriev I.V."/>
            <person name="Corradi N."/>
            <person name="Roux C."/>
            <person name="Martin F.M."/>
        </authorList>
    </citation>
    <scope>NUCLEOTIDE SEQUENCE [LARGE SCALE GENOMIC DNA]</scope>
    <source>
        <strain evidence="2 3">DAOM 194757</strain>
    </source>
</reference>
<feature type="transmembrane region" description="Helical" evidence="1">
    <location>
        <begin position="12"/>
        <end position="31"/>
    </location>
</feature>
<dbReference type="Proteomes" id="UP000266673">
    <property type="component" value="Unassembled WGS sequence"/>
</dbReference>
<dbReference type="EMBL" id="QKWP01002911">
    <property type="protein sequence ID" value="RIB01844.1"/>
    <property type="molecule type" value="Genomic_DNA"/>
</dbReference>
<keyword evidence="1" id="KW-0472">Membrane</keyword>
<dbReference type="AlphaFoldDB" id="A0A397TVH3"/>
<evidence type="ECO:0000313" key="3">
    <source>
        <dbReference type="Proteomes" id="UP000266673"/>
    </source>
</evidence>
<keyword evidence="1" id="KW-0812">Transmembrane</keyword>
<evidence type="ECO:0000313" key="2">
    <source>
        <dbReference type="EMBL" id="RIB01844.1"/>
    </source>
</evidence>
<proteinExistence type="predicted"/>